<keyword evidence="1" id="KW-0732">Signal</keyword>
<dbReference type="InterPro" id="IPR036047">
    <property type="entry name" value="F-box-like_dom_sf"/>
</dbReference>
<protein>
    <submittedName>
        <fullName evidence="4">Uncharacterized protein LOC18605357</fullName>
    </submittedName>
</protein>
<proteinExistence type="predicted"/>
<dbReference type="RefSeq" id="XP_007038386.2">
    <property type="nucleotide sequence ID" value="XM_007038324.2"/>
</dbReference>
<evidence type="ECO:0000256" key="1">
    <source>
        <dbReference type="SAM" id="SignalP"/>
    </source>
</evidence>
<accession>A0AB32VC81</accession>
<evidence type="ECO:0000313" key="3">
    <source>
        <dbReference type="Proteomes" id="UP000694886"/>
    </source>
</evidence>
<sequence length="291" mass="33631">MHARFTKPFKVSPPLHFFLFSLSILISGSPKTKRRNQIKNFQNFSKLKKTRKGNKRSSCQGSPKVKKRRKSKTNLFPNIFSLPNELMTEVLARVAAYSFHDFFDVKLSCKVFHQIADDKYILQHVSLEKFPVTPWCSTKQSFFLEKCKRSGHPEALYREGVVEHFSFARVEEGLNCLNSAAKVGHLGASYVLEVILLCTEEPDQEQDGRRLLKLEKSKKGVRESRKKLNDTMRNIWLNNLLEAKPNCCPMRDQHRRRGWPSDNEDDVDCEACGCDLEVIFVCNLLRGILTY</sequence>
<feature type="domain" description="At2g35280-like TPR" evidence="2">
    <location>
        <begin position="128"/>
        <end position="232"/>
    </location>
</feature>
<name>A0AB32VC81_THECC</name>
<organism evidence="3 4">
    <name type="scientific">Theobroma cacao</name>
    <name type="common">Cacao</name>
    <name type="synonym">Cocoa</name>
    <dbReference type="NCBI Taxonomy" id="3641"/>
    <lineage>
        <taxon>Eukaryota</taxon>
        <taxon>Viridiplantae</taxon>
        <taxon>Streptophyta</taxon>
        <taxon>Embryophyta</taxon>
        <taxon>Tracheophyta</taxon>
        <taxon>Spermatophyta</taxon>
        <taxon>Magnoliopsida</taxon>
        <taxon>eudicotyledons</taxon>
        <taxon>Gunneridae</taxon>
        <taxon>Pentapetalae</taxon>
        <taxon>rosids</taxon>
        <taxon>malvids</taxon>
        <taxon>Malvales</taxon>
        <taxon>Malvaceae</taxon>
        <taxon>Byttnerioideae</taxon>
        <taxon>Theobroma</taxon>
    </lineage>
</organism>
<dbReference type="InterPro" id="IPR057136">
    <property type="entry name" value="At2g35280_TPR_dom"/>
</dbReference>
<dbReference type="SUPFAM" id="SSF81383">
    <property type="entry name" value="F-box domain"/>
    <property type="match status" value="1"/>
</dbReference>
<dbReference type="Pfam" id="PF23310">
    <property type="entry name" value="TPR_27"/>
    <property type="match status" value="1"/>
</dbReference>
<evidence type="ECO:0000259" key="2">
    <source>
        <dbReference type="Pfam" id="PF23310"/>
    </source>
</evidence>
<dbReference type="InterPro" id="IPR040338">
    <property type="entry name" value="At1g67623-like"/>
</dbReference>
<dbReference type="PANTHER" id="PTHR33784">
    <property type="entry name" value="OS05G0482100 PROTEIN"/>
    <property type="match status" value="1"/>
</dbReference>
<dbReference type="Gramene" id="Tc03v2_t012930.1">
    <property type="protein sequence ID" value="Tc03v2_p012930.1"/>
    <property type="gene ID" value="Tc03v2_g012930"/>
</dbReference>
<dbReference type="AlphaFoldDB" id="A0AB32VC81"/>
<reference evidence="4" key="2">
    <citation type="submission" date="2025-08" db="UniProtKB">
        <authorList>
            <consortium name="RefSeq"/>
        </authorList>
    </citation>
    <scope>IDENTIFICATION</scope>
</reference>
<feature type="signal peptide" evidence="1">
    <location>
        <begin position="1"/>
        <end position="28"/>
    </location>
</feature>
<reference evidence="3" key="1">
    <citation type="journal article" date="1997" name="Nucleic Acids Res.">
        <title>tRNAscan-SE: a program for improved detection of transfer RNA genes in genomic sequence.</title>
        <authorList>
            <person name="Lowe T.M."/>
            <person name="Eddy S.R."/>
        </authorList>
    </citation>
    <scope>NUCLEOTIDE SEQUENCE [LARGE SCALE GENOMIC DNA]</scope>
    <source>
        <strain evidence="3">r\B97-61/B2</strain>
    </source>
</reference>
<dbReference type="GeneID" id="18605357"/>
<dbReference type="Proteomes" id="UP000694886">
    <property type="component" value="Chromosome 3"/>
</dbReference>
<feature type="chain" id="PRO_5044211979" evidence="1">
    <location>
        <begin position="29"/>
        <end position="291"/>
    </location>
</feature>
<evidence type="ECO:0000313" key="4">
    <source>
        <dbReference type="RefSeq" id="XP_007038386.2"/>
    </source>
</evidence>
<dbReference type="PANTHER" id="PTHR33784:SF48">
    <property type="entry name" value="FAMILY PROTEIN, PUTATIVE-RELATED"/>
    <property type="match status" value="1"/>
</dbReference>
<dbReference type="KEGG" id="tcc:18605357"/>
<gene>
    <name evidence="4" type="primary">LOC18605357</name>
</gene>